<dbReference type="GO" id="GO:0005634">
    <property type="term" value="C:nucleus"/>
    <property type="evidence" value="ECO:0007669"/>
    <property type="project" value="UniProtKB-SubCell"/>
</dbReference>
<keyword evidence="4" id="KW-0804">Transcription</keyword>
<dbReference type="HOGENOM" id="CLU_041312_0_0_1"/>
<feature type="compositionally biased region" description="Polar residues" evidence="6">
    <location>
        <begin position="366"/>
        <end position="378"/>
    </location>
</feature>
<evidence type="ECO:0000256" key="3">
    <source>
        <dbReference type="ARBA" id="ARBA00023015"/>
    </source>
</evidence>
<evidence type="ECO:0000313" key="9">
    <source>
        <dbReference type="Proteomes" id="UP000002059"/>
    </source>
</evidence>
<dbReference type="OrthoDB" id="3056235at2759"/>
<feature type="region of interest" description="Disordered" evidence="6">
    <location>
        <begin position="60"/>
        <end position="85"/>
    </location>
</feature>
<dbReference type="eggNOG" id="ENOG502RYR6">
    <property type="taxonomic scope" value="Eukaryota"/>
</dbReference>
<dbReference type="PROSITE" id="PS51821">
    <property type="entry name" value="VELVET"/>
    <property type="match status" value="1"/>
</dbReference>
<dbReference type="STRING" id="502779.C1HBZ2"/>
<keyword evidence="3" id="KW-0805">Transcription regulation</keyword>
<dbReference type="AlphaFoldDB" id="C1HBZ2"/>
<dbReference type="Proteomes" id="UP000002059">
    <property type="component" value="Partially assembled WGS sequence"/>
</dbReference>
<dbReference type="PANTHER" id="PTHR33572">
    <property type="entry name" value="SPORE DEVELOPMENT REGULATOR VOSA"/>
    <property type="match status" value="1"/>
</dbReference>
<accession>C1HBZ2</accession>
<dbReference type="Pfam" id="PF11754">
    <property type="entry name" value="Velvet"/>
    <property type="match status" value="1"/>
</dbReference>
<proteinExistence type="predicted"/>
<feature type="compositionally biased region" description="Basic and acidic residues" evidence="6">
    <location>
        <begin position="344"/>
        <end position="363"/>
    </location>
</feature>
<feature type="compositionally biased region" description="Polar residues" evidence="6">
    <location>
        <begin position="1"/>
        <end position="16"/>
    </location>
</feature>
<dbReference type="InterPro" id="IPR037525">
    <property type="entry name" value="Velvet_dom"/>
</dbReference>
<protein>
    <recommendedName>
        <fullName evidence="7">Velvet domain-containing protein</fullName>
    </recommendedName>
</protein>
<organism evidence="8 9">
    <name type="scientific">Paracoccidioides lutzii (strain ATCC MYA-826 / Pb01)</name>
    <name type="common">Paracoccidioides brasiliensis</name>
    <dbReference type="NCBI Taxonomy" id="502779"/>
    <lineage>
        <taxon>Eukaryota</taxon>
        <taxon>Fungi</taxon>
        <taxon>Dikarya</taxon>
        <taxon>Ascomycota</taxon>
        <taxon>Pezizomycotina</taxon>
        <taxon>Eurotiomycetes</taxon>
        <taxon>Eurotiomycetidae</taxon>
        <taxon>Onygenales</taxon>
        <taxon>Ajellomycetaceae</taxon>
        <taxon>Paracoccidioides</taxon>
    </lineage>
</organism>
<dbReference type="PANTHER" id="PTHR33572:SF17">
    <property type="entry name" value="SEXUAL DEVELOPMENT REGULATOR VELC"/>
    <property type="match status" value="1"/>
</dbReference>
<dbReference type="RefSeq" id="XP_015701132.1">
    <property type="nucleotide sequence ID" value="XM_015846468.1"/>
</dbReference>
<reference evidence="8 9" key="1">
    <citation type="journal article" date="2011" name="PLoS Genet.">
        <title>Comparative genomic analysis of human fungal pathogens causing paracoccidioidomycosis.</title>
        <authorList>
            <person name="Desjardins C.A."/>
            <person name="Champion M.D."/>
            <person name="Holder J.W."/>
            <person name="Muszewska A."/>
            <person name="Goldberg J."/>
            <person name="Bailao A.M."/>
            <person name="Brigido M.M."/>
            <person name="Ferreira M.E."/>
            <person name="Garcia A.M."/>
            <person name="Grynberg M."/>
            <person name="Gujja S."/>
            <person name="Heiman D.I."/>
            <person name="Henn M.R."/>
            <person name="Kodira C.D."/>
            <person name="Leon-Narvaez H."/>
            <person name="Longo L.V."/>
            <person name="Ma L.J."/>
            <person name="Malavazi I."/>
            <person name="Matsuo A.L."/>
            <person name="Morais F.V."/>
            <person name="Pereira M."/>
            <person name="Rodriguez-Brito S."/>
            <person name="Sakthikumar S."/>
            <person name="Salem-Izacc S.M."/>
            <person name="Sykes S.M."/>
            <person name="Teixeira M.M."/>
            <person name="Vallejo M.C."/>
            <person name="Walter M.E."/>
            <person name="Yandava C."/>
            <person name="Young S."/>
            <person name="Zeng Q."/>
            <person name="Zucker J."/>
            <person name="Felipe M.S."/>
            <person name="Goldman G.H."/>
            <person name="Haas B.J."/>
            <person name="McEwen J.G."/>
            <person name="Nino-Vega G."/>
            <person name="Puccia R."/>
            <person name="San-Blas G."/>
            <person name="Soares C.M."/>
            <person name="Birren B.W."/>
            <person name="Cuomo C.A."/>
        </authorList>
    </citation>
    <scope>NUCLEOTIDE SEQUENCE [LARGE SCALE GENOMIC DNA]</scope>
    <source>
        <strain evidence="9">ATCC MYA-826 / Pb01</strain>
    </source>
</reference>
<feature type="region of interest" description="Disordered" evidence="6">
    <location>
        <begin position="344"/>
        <end position="406"/>
    </location>
</feature>
<evidence type="ECO:0000313" key="8">
    <source>
        <dbReference type="EMBL" id="EEH38556.2"/>
    </source>
</evidence>
<evidence type="ECO:0000256" key="6">
    <source>
        <dbReference type="SAM" id="MobiDB-lite"/>
    </source>
</evidence>
<dbReference type="OMA" id="LATDLCH"/>
<feature type="region of interest" description="Disordered" evidence="6">
    <location>
        <begin position="130"/>
        <end position="276"/>
    </location>
</feature>
<dbReference type="EMBL" id="KN294022">
    <property type="protein sequence ID" value="EEH38556.2"/>
    <property type="molecule type" value="Genomic_DNA"/>
</dbReference>
<feature type="region of interest" description="Disordered" evidence="6">
    <location>
        <begin position="1"/>
        <end position="24"/>
    </location>
</feature>
<dbReference type="InterPro" id="IPR021740">
    <property type="entry name" value="Velvet"/>
</dbReference>
<gene>
    <name evidence="8" type="ORF">PAAG_08283</name>
</gene>
<evidence type="ECO:0000256" key="4">
    <source>
        <dbReference type="ARBA" id="ARBA00023163"/>
    </source>
</evidence>
<comment type="subcellular location">
    <subcellularLocation>
        <location evidence="1">Nucleus</location>
    </subcellularLocation>
</comment>
<evidence type="ECO:0000256" key="1">
    <source>
        <dbReference type="ARBA" id="ARBA00004123"/>
    </source>
</evidence>
<sequence length="508" mass="55234">MGAPSNLTPGNDQGLPNPSGHINARIWRQRRVGFNAKCANDQATIPTWKSPAQVPFLAEAQPSNSHAPVRSGRNEGLPTQPQQPQSKFGHLLEATGSTSYHQRAHKTSHPYQRLGSKGRIHHGAEYRGIRINQDNPHNPPTPTTNSQASHRDSTFSHFPPPSNANFPHSGYLPMDAQSPDYASTAAPLGASYSTNPPVGEKAPLDTPSFTSEPTHLMSEGSTEHPYSAPFKNRGGADSGNLESKGKLPESGRDDDIERFTVRPRTPPPNQAPGTVSHSRVCLFVRQQPIAARACKPGDKCRRPIDPIPIIQLLMTDFSPESMEDKMQLASNQYIVSCHLSPIAKEHGGANEKHPSKQTDRGEINDPDSNLSAGRTLSGNCHAGPFSVKEDPDPTNAPPHPRSAPNQAINSASVLRQTSGRLQSPNPPASMPATFFIFPDLSICKVGRYRLRFQLMDVHEALRLGCSPILHEVYSEPFQVFHARDFPGLQPTPLLTARLRSLGAVGINA</sequence>
<keyword evidence="9" id="KW-1185">Reference proteome</keyword>
<evidence type="ECO:0000259" key="7">
    <source>
        <dbReference type="PROSITE" id="PS51821"/>
    </source>
</evidence>
<evidence type="ECO:0000256" key="2">
    <source>
        <dbReference type="ARBA" id="ARBA00022969"/>
    </source>
</evidence>
<name>C1HBZ2_PARBA</name>
<keyword evidence="5" id="KW-0539">Nucleus</keyword>
<keyword evidence="2" id="KW-0749">Sporulation</keyword>
<dbReference type="VEuPathDB" id="FungiDB:PAAG_08283"/>
<dbReference type="Gene3D" id="2.60.40.3960">
    <property type="entry name" value="Velvet domain"/>
    <property type="match status" value="1"/>
</dbReference>
<dbReference type="KEGG" id="pbl:PAAG_08283"/>
<feature type="compositionally biased region" description="Basic and acidic residues" evidence="6">
    <location>
        <begin position="243"/>
        <end position="260"/>
    </location>
</feature>
<dbReference type="GO" id="GO:0030435">
    <property type="term" value="P:sporulation resulting in formation of a cellular spore"/>
    <property type="evidence" value="ECO:0007669"/>
    <property type="project" value="UniProtKB-KW"/>
</dbReference>
<evidence type="ECO:0000256" key="5">
    <source>
        <dbReference type="ARBA" id="ARBA00023242"/>
    </source>
</evidence>
<feature type="domain" description="Velvet" evidence="7">
    <location>
        <begin position="275"/>
        <end position="508"/>
    </location>
</feature>
<dbReference type="GeneID" id="9093064"/>
<dbReference type="InterPro" id="IPR038491">
    <property type="entry name" value="Velvet_dom_sf"/>
</dbReference>